<dbReference type="AlphaFoldDB" id="A0A202B6Y4"/>
<sequence length="861" mass="90480">MLGNVGTNNSVAPLSWRPLDPSANAAGGLGGGLRAVRSQAPQPARAAAEVKLVDAGMQLLRQGTLETLRAMSDRAYQVAEPARPRWVDALRLGPRRHPMTPDTVAILHNLSRQLAEGSGESLDIRECARLSLQMEKLAGKLPADSPLAELSERLALQGQAAWAQLARAEAETQLLPQFQRYDRPGAGSEKHAGVSVGAGLGLGEGGAGAKATFSVGLGWGRSMDNDDEGFVFQNKSHSASASAGVKGGVGIASLSGGVEGRVQKTRYREYNSAKAFVHLNAERLRHGSRRDTLGVGARAAVGALIRLFRPGHGNELQHYHRLQQQAADQQQRLGVLQGWLGQRDASSALPGGRAPVVPSGDVVSVKGSANARAAAAGVSAGAAVSVERIDIQADSLTPYWQALSAPEGAARSAVVAAQRQAGIEAKAQALFDGPKDKAGTRPLSRLTGGGAASSAALRECSPEALRQAAERLGAELDHFCAVAQQLDAGVGKRQGGAQIEKSIVSSWQGKRREDALANMALAHAALLIAARSRGDAGEAERALKDMAARLYAPPVRHNADALSKRVAFRDTLELQIRNRSYALDLGGGVGPLGVKLEASLTEQHRVHLNPVRAGDYKDLRVTLSGSLGDAGALNKLKDALAAQLTPHGLADALPAALAGMETALTGQLGAGAALLLRFYRPQYQGQADFPQEAAGFRLQLARVVANGDASVALSGGVPLQPGVSLELGLSAGGSASVVAYERWGDNTLTAPMMHYLHLQGVGEPERWQGMADMQKPALSGLFRQLADPGSAVRKEAEYFLKRQPQDGFGERFFAAMSGFSSGEVDFDGARAALDEMMQRQLPLWQADKLAFPGLVEQPLAA</sequence>
<accession>A0A202B6Y4</accession>
<comment type="caution">
    <text evidence="1">The sequence shown here is derived from an EMBL/GenBank/DDBJ whole genome shotgun (WGS) entry which is preliminary data.</text>
</comment>
<evidence type="ECO:0000313" key="2">
    <source>
        <dbReference type="Proteomes" id="UP000196342"/>
    </source>
</evidence>
<proteinExistence type="predicted"/>
<dbReference type="EMBL" id="NHOO01000012">
    <property type="protein sequence ID" value="OVE47208.1"/>
    <property type="molecule type" value="Genomic_DNA"/>
</dbReference>
<keyword evidence="2" id="KW-1185">Reference proteome</keyword>
<organism evidence="1 2">
    <name type="scientific">Chromobacterium violaceum</name>
    <dbReference type="NCBI Taxonomy" id="536"/>
    <lineage>
        <taxon>Bacteria</taxon>
        <taxon>Pseudomonadati</taxon>
        <taxon>Pseudomonadota</taxon>
        <taxon>Betaproteobacteria</taxon>
        <taxon>Neisseriales</taxon>
        <taxon>Chromobacteriaceae</taxon>
        <taxon>Chromobacterium</taxon>
    </lineage>
</organism>
<dbReference type="Proteomes" id="UP000196342">
    <property type="component" value="Unassembled WGS sequence"/>
</dbReference>
<evidence type="ECO:0000313" key="1">
    <source>
        <dbReference type="EMBL" id="OVE47208.1"/>
    </source>
</evidence>
<protein>
    <submittedName>
        <fullName evidence="1">Uncharacterized protein</fullName>
    </submittedName>
</protein>
<name>A0A202B6Y4_CHRVL</name>
<reference evidence="1 2" key="1">
    <citation type="submission" date="2017-05" db="EMBL/GenBank/DDBJ databases">
        <title>Chromobacterium violaceum GHPS1 isolated from Hydrocarbon polluted soil in French Guiana display an awesome secondary metabolite arsenal and a battery of drug and heavy-metal-resistance and detoxification of xenobiotics proteins.</title>
        <authorList>
            <person name="Belbahri L."/>
        </authorList>
    </citation>
    <scope>NUCLEOTIDE SEQUENCE [LARGE SCALE GENOMIC DNA]</scope>
    <source>
        <strain evidence="1 2">GHPS1</strain>
    </source>
</reference>
<gene>
    <name evidence="1" type="ORF">CBW21_14680</name>
</gene>